<dbReference type="Proteomes" id="UP000766246">
    <property type="component" value="Unassembled WGS sequence"/>
</dbReference>
<dbReference type="Gene3D" id="1.10.3210.10">
    <property type="entry name" value="Hypothetical protein af1432"/>
    <property type="match status" value="1"/>
</dbReference>
<dbReference type="SUPFAM" id="SSF109604">
    <property type="entry name" value="HD-domain/PDEase-like"/>
    <property type="match status" value="1"/>
</dbReference>
<reference evidence="3" key="1">
    <citation type="submission" date="2019-04" db="EMBL/GenBank/DDBJ databases">
        <title>Evolution of Biomass-Degrading Anaerobic Consortia Revealed by Metagenomics.</title>
        <authorList>
            <person name="Peng X."/>
        </authorList>
    </citation>
    <scope>NUCLEOTIDE SEQUENCE</scope>
    <source>
        <strain evidence="3">SIG311</strain>
    </source>
</reference>
<dbReference type="PANTHER" id="PTHR45228">
    <property type="entry name" value="CYCLIC DI-GMP PHOSPHODIESTERASE TM_0186-RELATED"/>
    <property type="match status" value="1"/>
</dbReference>
<evidence type="ECO:0000259" key="2">
    <source>
        <dbReference type="PROSITE" id="PS51832"/>
    </source>
</evidence>
<sequence>MNTLIRVQGLVKRIFAILATILIVIIIAFLFHVMQVNKFNNLERKVTADSVTMEVTTDIHPRGLITDSWEKNDAFPNKIIYAKIYEATISNNSKCLLNEWSLRININEDCYINNSWNGVVEIHQFTDIERTQIIDLRNYDADDIILNYYLAGQDLLIPLKSGDYIIYYPDPSPSSCEVPLKSTKDYTGQANIGIIMYSLTGDVNLTDFEMTYKLHKSYFADIKGKIYLVLLPTWILLMAVGGLIAWIILGFEGQLLVKNQMLDDTFNLCAIVADAKDYYHREHSKNVATYSRIIAEHMGMDKVDCDDIYYSALLHNIGNYSVPEKILGKATKLTDEERKIVQMHTVKGAYILETLSSFPHAAEAAMFHHEKYDGSGYPVGKKGEDIPLIARIIAVADAYDNMNREKVYRRKFTKEEIIEEFKAKSGTQFDPAIVDVFLSIIDEIEELYESEAN</sequence>
<accession>A0A927YK90</accession>
<feature type="transmembrane region" description="Helical" evidence="1">
    <location>
        <begin position="14"/>
        <end position="34"/>
    </location>
</feature>
<dbReference type="PROSITE" id="PS51832">
    <property type="entry name" value="HD_GYP"/>
    <property type="match status" value="1"/>
</dbReference>
<dbReference type="InterPro" id="IPR037522">
    <property type="entry name" value="HD_GYP_dom"/>
</dbReference>
<evidence type="ECO:0000313" key="3">
    <source>
        <dbReference type="EMBL" id="MBE5918270.1"/>
    </source>
</evidence>
<dbReference type="CDD" id="cd00077">
    <property type="entry name" value="HDc"/>
    <property type="match status" value="1"/>
</dbReference>
<gene>
    <name evidence="3" type="ORF">E7272_00345</name>
</gene>
<feature type="domain" description="HD-GYP" evidence="2">
    <location>
        <begin position="258"/>
        <end position="453"/>
    </location>
</feature>
<keyword evidence="1" id="KW-1133">Transmembrane helix</keyword>
<dbReference type="InterPro" id="IPR003607">
    <property type="entry name" value="HD/PDEase_dom"/>
</dbReference>
<dbReference type="EMBL" id="SVER01000001">
    <property type="protein sequence ID" value="MBE5918270.1"/>
    <property type="molecule type" value="Genomic_DNA"/>
</dbReference>
<feature type="transmembrane region" description="Helical" evidence="1">
    <location>
        <begin position="226"/>
        <end position="249"/>
    </location>
</feature>
<proteinExistence type="predicted"/>
<dbReference type="Pfam" id="PF13487">
    <property type="entry name" value="HD_5"/>
    <property type="match status" value="1"/>
</dbReference>
<dbReference type="AlphaFoldDB" id="A0A927YK90"/>
<organism evidence="3 4">
    <name type="scientific">Pseudobutyrivibrio ruminis</name>
    <dbReference type="NCBI Taxonomy" id="46206"/>
    <lineage>
        <taxon>Bacteria</taxon>
        <taxon>Bacillati</taxon>
        <taxon>Bacillota</taxon>
        <taxon>Clostridia</taxon>
        <taxon>Lachnospirales</taxon>
        <taxon>Lachnospiraceae</taxon>
        <taxon>Pseudobutyrivibrio</taxon>
    </lineage>
</organism>
<keyword evidence="1" id="KW-0472">Membrane</keyword>
<protein>
    <submittedName>
        <fullName evidence="3">HD-GYP domain-containing protein</fullName>
    </submittedName>
</protein>
<dbReference type="SMART" id="SM00471">
    <property type="entry name" value="HDc"/>
    <property type="match status" value="1"/>
</dbReference>
<evidence type="ECO:0000313" key="4">
    <source>
        <dbReference type="Proteomes" id="UP000766246"/>
    </source>
</evidence>
<name>A0A927YK90_9FIRM</name>
<dbReference type="InterPro" id="IPR052020">
    <property type="entry name" value="Cyclic_di-GMP/3'3'-cGAMP_PDE"/>
</dbReference>
<evidence type="ECO:0000256" key="1">
    <source>
        <dbReference type="SAM" id="Phobius"/>
    </source>
</evidence>
<keyword evidence="1" id="KW-0812">Transmembrane</keyword>
<comment type="caution">
    <text evidence="3">The sequence shown here is derived from an EMBL/GenBank/DDBJ whole genome shotgun (WGS) entry which is preliminary data.</text>
</comment>